<keyword evidence="2" id="KW-0378">Hydrolase</keyword>
<dbReference type="InterPro" id="IPR003778">
    <property type="entry name" value="CT_A_B"/>
</dbReference>
<keyword evidence="3" id="KW-0067">ATP-binding</keyword>
<sequence length="279" mass="30984">MLKVLKSGLFTTVQDVGRYGYLNKGVPVSGYMDSFSAKKVNMLMENDDDAAVIEITMTGPTLEFCNESYICLGGAVISATLNNKPIQNYTVLKVGRGDILSYGKLKKGFRSYLAIKGGFLSPRILGSRSFFTSVTAKDHLSDRMEIPYDTHTLFEPKITEIKIDSFLDKTVLEVSKGPEYEMLDDKQLEVLFSKEFHISNENNRMAYQLVEQLSGHKVTMLTSATLPGTVQFTPSGRLIILMKDGQTTGGYPRVLQLSDASISLLAQKKFGDVISFRLI</sequence>
<accession>A0A831VT31</accession>
<dbReference type="Pfam" id="PF02626">
    <property type="entry name" value="CT_A_B"/>
    <property type="match status" value="1"/>
</dbReference>
<feature type="domain" description="Carboxyltransferase" evidence="4">
    <location>
        <begin position="23"/>
        <end position="279"/>
    </location>
</feature>
<dbReference type="PANTHER" id="PTHR43309">
    <property type="entry name" value="5-OXOPROLINASE SUBUNIT C"/>
    <property type="match status" value="1"/>
</dbReference>
<proteinExistence type="predicted"/>
<evidence type="ECO:0000256" key="2">
    <source>
        <dbReference type="ARBA" id="ARBA00022801"/>
    </source>
</evidence>
<evidence type="ECO:0000256" key="1">
    <source>
        <dbReference type="ARBA" id="ARBA00022741"/>
    </source>
</evidence>
<dbReference type="InterPro" id="IPR052708">
    <property type="entry name" value="PxpC"/>
</dbReference>
<dbReference type="PANTHER" id="PTHR43309:SF5">
    <property type="entry name" value="5-OXOPROLINASE SUBUNIT C"/>
    <property type="match status" value="1"/>
</dbReference>
<dbReference type="InterPro" id="IPR029000">
    <property type="entry name" value="Cyclophilin-like_dom_sf"/>
</dbReference>
<evidence type="ECO:0000313" key="5">
    <source>
        <dbReference type="EMBL" id="HEA22727.1"/>
    </source>
</evidence>
<keyword evidence="1" id="KW-0547">Nucleotide-binding</keyword>
<evidence type="ECO:0000259" key="4">
    <source>
        <dbReference type="SMART" id="SM00797"/>
    </source>
</evidence>
<dbReference type="Proteomes" id="UP000886191">
    <property type="component" value="Unassembled WGS sequence"/>
</dbReference>
<dbReference type="GO" id="GO:0016787">
    <property type="term" value="F:hydrolase activity"/>
    <property type="evidence" value="ECO:0007669"/>
    <property type="project" value="UniProtKB-KW"/>
</dbReference>
<name>A0A831VT31_9FLAO</name>
<evidence type="ECO:0000256" key="3">
    <source>
        <dbReference type="ARBA" id="ARBA00022840"/>
    </source>
</evidence>
<dbReference type="EMBL" id="DRGL01000064">
    <property type="protein sequence ID" value="HEA22727.1"/>
    <property type="molecule type" value="Genomic_DNA"/>
</dbReference>
<reference evidence="5" key="1">
    <citation type="journal article" date="2020" name="mSystems">
        <title>Genome- and Community-Level Interaction Insights into Carbon Utilization and Element Cycling Functions of Hydrothermarchaeota in Hydrothermal Sediment.</title>
        <authorList>
            <person name="Zhou Z."/>
            <person name="Liu Y."/>
            <person name="Xu W."/>
            <person name="Pan J."/>
            <person name="Luo Z.H."/>
            <person name="Li M."/>
        </authorList>
    </citation>
    <scope>NUCLEOTIDE SEQUENCE [LARGE SCALE GENOMIC DNA]</scope>
    <source>
        <strain evidence="5">HyVt-345</strain>
    </source>
</reference>
<organism evidence="5">
    <name type="scientific">Pricia antarctica</name>
    <dbReference type="NCBI Taxonomy" id="641691"/>
    <lineage>
        <taxon>Bacteria</taxon>
        <taxon>Pseudomonadati</taxon>
        <taxon>Bacteroidota</taxon>
        <taxon>Flavobacteriia</taxon>
        <taxon>Flavobacteriales</taxon>
        <taxon>Flavobacteriaceae</taxon>
        <taxon>Pricia</taxon>
    </lineage>
</organism>
<dbReference type="AlphaFoldDB" id="A0A831VT31"/>
<dbReference type="SMART" id="SM00797">
    <property type="entry name" value="AHS2"/>
    <property type="match status" value="1"/>
</dbReference>
<dbReference type="Gene3D" id="2.40.100.10">
    <property type="entry name" value="Cyclophilin-like"/>
    <property type="match status" value="1"/>
</dbReference>
<comment type="caution">
    <text evidence="5">The sequence shown here is derived from an EMBL/GenBank/DDBJ whole genome shotgun (WGS) entry which is preliminary data.</text>
</comment>
<gene>
    <name evidence="5" type="ORF">ENH87_17680</name>
</gene>
<dbReference type="GO" id="GO:0005524">
    <property type="term" value="F:ATP binding"/>
    <property type="evidence" value="ECO:0007669"/>
    <property type="project" value="UniProtKB-KW"/>
</dbReference>
<protein>
    <submittedName>
        <fullName evidence="5">Biotin-dependent carboxyltransferase</fullName>
    </submittedName>
</protein>